<keyword evidence="3" id="KW-1185">Reference proteome</keyword>
<dbReference type="RefSeq" id="WP_361708992.1">
    <property type="nucleotide sequence ID" value="NZ_JBEZVE010000032.1"/>
</dbReference>
<name>A0ABV2ZW65_9ACTN</name>
<dbReference type="Proteomes" id="UP001550739">
    <property type="component" value="Unassembled WGS sequence"/>
</dbReference>
<feature type="region of interest" description="Disordered" evidence="1">
    <location>
        <begin position="119"/>
        <end position="143"/>
    </location>
</feature>
<gene>
    <name evidence="2" type="ORF">AB0E89_40775</name>
</gene>
<comment type="caution">
    <text evidence="2">The sequence shown here is derived from an EMBL/GenBank/DDBJ whole genome shotgun (WGS) entry which is preliminary data.</text>
</comment>
<evidence type="ECO:0000313" key="2">
    <source>
        <dbReference type="EMBL" id="MEU3786793.1"/>
    </source>
</evidence>
<accession>A0ABV2ZW65</accession>
<dbReference type="EMBL" id="JBEZVE010000032">
    <property type="protein sequence ID" value="MEU3786793.1"/>
    <property type="molecule type" value="Genomic_DNA"/>
</dbReference>
<evidence type="ECO:0000256" key="1">
    <source>
        <dbReference type="SAM" id="MobiDB-lite"/>
    </source>
</evidence>
<evidence type="ECO:0000313" key="3">
    <source>
        <dbReference type="Proteomes" id="UP001550739"/>
    </source>
</evidence>
<sequence>MPMNENVIALRFTDRTAAHQALSGLKHLSAANAEVHGAVLIERLQDGAVRLTEGVGSAAGRNASDDACIAQAPPGGAVVLAEVGEAGTDTLDMLALWYGAVLKRLPADSVHGGLHAVEGGTGGMGKAEATGRHDGGRAEAANKSAGGVAVLRRMSAA</sequence>
<protein>
    <submittedName>
        <fullName evidence="2">Uncharacterized protein</fullName>
    </submittedName>
</protein>
<proteinExistence type="predicted"/>
<reference evidence="2 3" key="1">
    <citation type="submission" date="2024-06" db="EMBL/GenBank/DDBJ databases">
        <title>The Natural Products Discovery Center: Release of the First 8490 Sequenced Strains for Exploring Actinobacteria Biosynthetic Diversity.</title>
        <authorList>
            <person name="Kalkreuter E."/>
            <person name="Kautsar S.A."/>
            <person name="Yang D."/>
            <person name="Bader C.D."/>
            <person name="Teijaro C.N."/>
            <person name="Fluegel L."/>
            <person name="Davis C.M."/>
            <person name="Simpson J.R."/>
            <person name="Lauterbach L."/>
            <person name="Steele A.D."/>
            <person name="Gui C."/>
            <person name="Meng S."/>
            <person name="Li G."/>
            <person name="Viehrig K."/>
            <person name="Ye F."/>
            <person name="Su P."/>
            <person name="Kiefer A.F."/>
            <person name="Nichols A."/>
            <person name="Cepeda A.J."/>
            <person name="Yan W."/>
            <person name="Fan B."/>
            <person name="Jiang Y."/>
            <person name="Adhikari A."/>
            <person name="Zheng C.-J."/>
            <person name="Schuster L."/>
            <person name="Cowan T.M."/>
            <person name="Smanski M.J."/>
            <person name="Chevrette M.G."/>
            <person name="De Carvalho L.P.S."/>
            <person name="Shen B."/>
        </authorList>
    </citation>
    <scope>NUCLEOTIDE SEQUENCE [LARGE SCALE GENOMIC DNA]</scope>
    <source>
        <strain evidence="2 3">NPDC033843</strain>
    </source>
</reference>
<organism evidence="2 3">
    <name type="scientific">Streptomyces sp. 900129855</name>
    <dbReference type="NCBI Taxonomy" id="3155129"/>
    <lineage>
        <taxon>Bacteria</taxon>
        <taxon>Bacillati</taxon>
        <taxon>Actinomycetota</taxon>
        <taxon>Actinomycetes</taxon>
        <taxon>Kitasatosporales</taxon>
        <taxon>Streptomycetaceae</taxon>
        <taxon>Streptomyces</taxon>
    </lineage>
</organism>